<feature type="domain" description="AMP-dependent synthetase/ligase" evidence="3">
    <location>
        <begin position="33"/>
        <end position="404"/>
    </location>
</feature>
<dbReference type="RefSeq" id="WP_114847002.1">
    <property type="nucleotide sequence ID" value="NZ_JBHSPE010000010.1"/>
</dbReference>
<comment type="caution">
    <text evidence="5">The sequence shown here is derived from an EMBL/GenBank/DDBJ whole genome shotgun (WGS) entry which is preliminary data.</text>
</comment>
<dbReference type="InterPro" id="IPR000873">
    <property type="entry name" value="AMP-dep_synth/lig_dom"/>
</dbReference>
<dbReference type="OrthoDB" id="9803968at2"/>
<proteinExistence type="inferred from homology"/>
<keyword evidence="6" id="KW-1185">Reference proteome</keyword>
<dbReference type="GO" id="GO:0031956">
    <property type="term" value="F:medium-chain fatty acid-CoA ligase activity"/>
    <property type="evidence" value="ECO:0007669"/>
    <property type="project" value="TreeGrafter"/>
</dbReference>
<comment type="similarity">
    <text evidence="1">Belongs to the ATP-dependent AMP-binding enzyme family.</text>
</comment>
<dbReference type="Gene3D" id="3.30.300.30">
    <property type="match status" value="1"/>
</dbReference>
<dbReference type="PANTHER" id="PTHR43201">
    <property type="entry name" value="ACYL-COA SYNTHETASE"/>
    <property type="match status" value="1"/>
</dbReference>
<reference evidence="5 6" key="1">
    <citation type="submission" date="2018-07" db="EMBL/GenBank/DDBJ databases">
        <title>Dyella tabacisoli L4-6T, whole genome shotgun sequence.</title>
        <authorList>
            <person name="Zhou X.-K."/>
            <person name="Li W.-J."/>
            <person name="Duan Y.-Q."/>
        </authorList>
    </citation>
    <scope>NUCLEOTIDE SEQUENCE [LARGE SCALE GENOMIC DNA]</scope>
    <source>
        <strain evidence="5 6">L4-6</strain>
    </source>
</reference>
<dbReference type="Proteomes" id="UP000253782">
    <property type="component" value="Unassembled WGS sequence"/>
</dbReference>
<dbReference type="Gene3D" id="3.40.50.12780">
    <property type="entry name" value="N-terminal domain of ligase-like"/>
    <property type="match status" value="1"/>
</dbReference>
<gene>
    <name evidence="5" type="ORF">DVJ77_18440</name>
</gene>
<dbReference type="PANTHER" id="PTHR43201:SF5">
    <property type="entry name" value="MEDIUM-CHAIN ACYL-COA LIGASE ACSF2, MITOCHONDRIAL"/>
    <property type="match status" value="1"/>
</dbReference>
<dbReference type="GO" id="GO:0006631">
    <property type="term" value="P:fatty acid metabolic process"/>
    <property type="evidence" value="ECO:0007669"/>
    <property type="project" value="TreeGrafter"/>
</dbReference>
<dbReference type="InterPro" id="IPR020845">
    <property type="entry name" value="AMP-binding_CS"/>
</dbReference>
<protein>
    <submittedName>
        <fullName evidence="5">Long-chain fatty acid--CoA ligase</fullName>
    </submittedName>
</protein>
<dbReference type="InterPro" id="IPR042099">
    <property type="entry name" value="ANL_N_sf"/>
</dbReference>
<sequence>MTARFVNAPAHHHGARYRAHSWWRDTTFVDDLRAAAARTPDQPAVLAARAFAKDEIAITYGELAREVDHIAAALIALGVGREDIVALQLPTWWQFNATALACARIGAVVAPIPADYRRREVEFILARTEAVVYVGPATWMRFSHRDLLRELTPSLPALRHRIFIDLDGGHPGELDFAAWLAASPPLPTAELDRRAPAADDVFLVMYTSGTTGEPKGVVHAYNTLYAIVRAVSESAEITAADVVHSPSGMTGMIGFLYNFLVPLHAGATAVFADLGDPDRGLNLIERHHISFIYAIPNYVSGLVDAHQRKPRSLASLRVIVTGSAAVPPHLIGAVRDVLGVRVQALWGMTEIGGATFTAPDDPPDWPAHSDGRPCAWMEVQIADRADDGSGRLRVRGANQCLGYFQRPELYAAVVDADGWFDTGDLVRDDGRGGIRIVGRIKDVIVRNGYKVPVLEVEAALAAHPQVAMVALVADPDPQVGERVCAVIVARDHAPSLTDVRDHLRAAGMSAQYWPDRVHVVGEMPLTATGKIQKYVLQDQLRAMPQ</sequence>
<evidence type="ECO:0000259" key="4">
    <source>
        <dbReference type="Pfam" id="PF13193"/>
    </source>
</evidence>
<dbReference type="AlphaFoldDB" id="A0A369UH98"/>
<keyword evidence="2 5" id="KW-0436">Ligase</keyword>
<dbReference type="InterPro" id="IPR045851">
    <property type="entry name" value="AMP-bd_C_sf"/>
</dbReference>
<evidence type="ECO:0000313" key="5">
    <source>
        <dbReference type="EMBL" id="RDD80124.1"/>
    </source>
</evidence>
<dbReference type="PROSITE" id="PS00455">
    <property type="entry name" value="AMP_BINDING"/>
    <property type="match status" value="1"/>
</dbReference>
<evidence type="ECO:0000256" key="1">
    <source>
        <dbReference type="ARBA" id="ARBA00006432"/>
    </source>
</evidence>
<evidence type="ECO:0000313" key="6">
    <source>
        <dbReference type="Proteomes" id="UP000253782"/>
    </source>
</evidence>
<dbReference type="InterPro" id="IPR025110">
    <property type="entry name" value="AMP-bd_C"/>
</dbReference>
<evidence type="ECO:0000256" key="2">
    <source>
        <dbReference type="ARBA" id="ARBA00022598"/>
    </source>
</evidence>
<accession>A0A369UH98</accession>
<evidence type="ECO:0000259" key="3">
    <source>
        <dbReference type="Pfam" id="PF00501"/>
    </source>
</evidence>
<dbReference type="Pfam" id="PF13193">
    <property type="entry name" value="AMP-binding_C"/>
    <property type="match status" value="1"/>
</dbReference>
<dbReference type="Pfam" id="PF00501">
    <property type="entry name" value="AMP-binding"/>
    <property type="match status" value="1"/>
</dbReference>
<organism evidence="5 6">
    <name type="scientific">Dyella tabacisoli</name>
    <dbReference type="NCBI Taxonomy" id="2282381"/>
    <lineage>
        <taxon>Bacteria</taxon>
        <taxon>Pseudomonadati</taxon>
        <taxon>Pseudomonadota</taxon>
        <taxon>Gammaproteobacteria</taxon>
        <taxon>Lysobacterales</taxon>
        <taxon>Rhodanobacteraceae</taxon>
        <taxon>Dyella</taxon>
    </lineage>
</organism>
<dbReference type="EMBL" id="QQAH01000020">
    <property type="protein sequence ID" value="RDD80124.1"/>
    <property type="molecule type" value="Genomic_DNA"/>
</dbReference>
<dbReference type="SUPFAM" id="SSF56801">
    <property type="entry name" value="Acetyl-CoA synthetase-like"/>
    <property type="match status" value="1"/>
</dbReference>
<name>A0A369UH98_9GAMM</name>
<feature type="domain" description="AMP-binding enzyme C-terminal" evidence="4">
    <location>
        <begin position="455"/>
        <end position="530"/>
    </location>
</feature>